<dbReference type="Gene3D" id="1.10.10.10">
    <property type="entry name" value="Winged helix-like DNA-binding domain superfamily/Winged helix DNA-binding domain"/>
    <property type="match status" value="1"/>
</dbReference>
<proteinExistence type="predicted"/>
<dbReference type="InterPro" id="IPR036388">
    <property type="entry name" value="WH-like_DNA-bd_sf"/>
</dbReference>
<gene>
    <name evidence="1" type="ORF">O181_017189</name>
</gene>
<name>A0A9Q3GSI9_9BASI</name>
<dbReference type="EMBL" id="AVOT02004827">
    <property type="protein sequence ID" value="MBW0477474.1"/>
    <property type="molecule type" value="Genomic_DNA"/>
</dbReference>
<evidence type="ECO:0000313" key="2">
    <source>
        <dbReference type="Proteomes" id="UP000765509"/>
    </source>
</evidence>
<dbReference type="OrthoDB" id="5151590at2759"/>
<dbReference type="AlphaFoldDB" id="A0A9Q3GSI9"/>
<dbReference type="Proteomes" id="UP000765509">
    <property type="component" value="Unassembled WGS sequence"/>
</dbReference>
<organism evidence="1 2">
    <name type="scientific">Austropuccinia psidii MF-1</name>
    <dbReference type="NCBI Taxonomy" id="1389203"/>
    <lineage>
        <taxon>Eukaryota</taxon>
        <taxon>Fungi</taxon>
        <taxon>Dikarya</taxon>
        <taxon>Basidiomycota</taxon>
        <taxon>Pucciniomycotina</taxon>
        <taxon>Pucciniomycetes</taxon>
        <taxon>Pucciniales</taxon>
        <taxon>Sphaerophragmiaceae</taxon>
        <taxon>Austropuccinia</taxon>
    </lineage>
</organism>
<comment type="caution">
    <text evidence="1">The sequence shown here is derived from an EMBL/GenBank/DDBJ whole genome shotgun (WGS) entry which is preliminary data.</text>
</comment>
<reference evidence="1" key="1">
    <citation type="submission" date="2021-03" db="EMBL/GenBank/DDBJ databases">
        <title>Draft genome sequence of rust myrtle Austropuccinia psidii MF-1, a brazilian biotype.</title>
        <authorList>
            <person name="Quecine M.C."/>
            <person name="Pachon D.M.R."/>
            <person name="Bonatelli M.L."/>
            <person name="Correr F.H."/>
            <person name="Franceschini L.M."/>
            <person name="Leite T.F."/>
            <person name="Margarido G.R.A."/>
            <person name="Almeida C.A."/>
            <person name="Ferrarezi J.A."/>
            <person name="Labate C.A."/>
        </authorList>
    </citation>
    <scope>NUCLEOTIDE SEQUENCE</scope>
    <source>
        <strain evidence="1">MF-1</strain>
    </source>
</reference>
<keyword evidence="2" id="KW-1185">Reference proteome</keyword>
<accession>A0A9Q3GSI9</accession>
<evidence type="ECO:0000313" key="1">
    <source>
        <dbReference type="EMBL" id="MBW0477474.1"/>
    </source>
</evidence>
<protein>
    <submittedName>
        <fullName evidence="1">Uncharacterized protein</fullName>
    </submittedName>
</protein>
<sequence>MPPYQTQGMRGNILGMHNEGASIQNVYQKLGAPPTTFHNTIYQFKEHDHLDSLPIPVWPCNLNERDLQEFARVVQQNHCDTLVENACCQFFKKFLRQ</sequence>